<dbReference type="PANTHER" id="PTHR47258">
    <property type="match status" value="1"/>
</dbReference>
<dbReference type="InterPro" id="IPR044249">
    <property type="entry name" value="XERICO-like"/>
</dbReference>
<evidence type="ECO:0000256" key="1">
    <source>
        <dbReference type="PROSITE-ProRule" id="PRU00175"/>
    </source>
</evidence>
<dbReference type="PROSITE" id="PS50089">
    <property type="entry name" value="ZF_RING_2"/>
    <property type="match status" value="1"/>
</dbReference>
<feature type="domain" description="RING-type" evidence="2">
    <location>
        <begin position="92"/>
        <end position="134"/>
    </location>
</feature>
<name>A0A6A2WU98_HIBSY</name>
<dbReference type="SUPFAM" id="SSF57850">
    <property type="entry name" value="RING/U-box"/>
    <property type="match status" value="1"/>
</dbReference>
<dbReference type="EMBL" id="VEPZ02001636">
    <property type="protein sequence ID" value="KAE8665013.1"/>
    <property type="molecule type" value="Genomic_DNA"/>
</dbReference>
<dbReference type="OrthoDB" id="8062037at2759"/>
<dbReference type="InterPro" id="IPR013083">
    <property type="entry name" value="Znf_RING/FYVE/PHD"/>
</dbReference>
<reference evidence="3" key="1">
    <citation type="submission" date="2019-09" db="EMBL/GenBank/DDBJ databases">
        <title>Draft genome information of white flower Hibiscus syriacus.</title>
        <authorList>
            <person name="Kim Y.-M."/>
        </authorList>
    </citation>
    <scope>NUCLEOTIDE SEQUENCE [LARGE SCALE GENOMIC DNA]</scope>
    <source>
        <strain evidence="3">YM2019G1</strain>
    </source>
</reference>
<evidence type="ECO:0000259" key="2">
    <source>
        <dbReference type="PROSITE" id="PS50089"/>
    </source>
</evidence>
<dbReference type="Gene3D" id="3.30.40.10">
    <property type="entry name" value="Zinc/RING finger domain, C3HC4 (zinc finger)"/>
    <property type="match status" value="1"/>
</dbReference>
<dbReference type="SMART" id="SM00184">
    <property type="entry name" value="RING"/>
    <property type="match status" value="1"/>
</dbReference>
<dbReference type="GO" id="GO:0008270">
    <property type="term" value="F:zinc ion binding"/>
    <property type="evidence" value="ECO:0007669"/>
    <property type="project" value="UniProtKB-KW"/>
</dbReference>
<evidence type="ECO:0000313" key="3">
    <source>
        <dbReference type="EMBL" id="KAE8665013.1"/>
    </source>
</evidence>
<organism evidence="3 4">
    <name type="scientific">Hibiscus syriacus</name>
    <name type="common">Rose of Sharon</name>
    <dbReference type="NCBI Taxonomy" id="106335"/>
    <lineage>
        <taxon>Eukaryota</taxon>
        <taxon>Viridiplantae</taxon>
        <taxon>Streptophyta</taxon>
        <taxon>Embryophyta</taxon>
        <taxon>Tracheophyta</taxon>
        <taxon>Spermatophyta</taxon>
        <taxon>Magnoliopsida</taxon>
        <taxon>eudicotyledons</taxon>
        <taxon>Gunneridae</taxon>
        <taxon>Pentapetalae</taxon>
        <taxon>rosids</taxon>
        <taxon>malvids</taxon>
        <taxon>Malvales</taxon>
        <taxon>Malvaceae</taxon>
        <taxon>Malvoideae</taxon>
        <taxon>Hibiscus</taxon>
    </lineage>
</organism>
<keyword evidence="1" id="KW-0862">Zinc</keyword>
<dbReference type="Proteomes" id="UP000436088">
    <property type="component" value="Unassembled WGS sequence"/>
</dbReference>
<proteinExistence type="predicted"/>
<dbReference type="PANTHER" id="PTHR47258:SF3">
    <property type="entry name" value="F21J9.24-RELATED"/>
    <property type="match status" value="1"/>
</dbReference>
<accession>A0A6A2WU98</accession>
<keyword evidence="1" id="KW-0479">Metal-binding</keyword>
<dbReference type="AlphaFoldDB" id="A0A6A2WU98"/>
<comment type="caution">
    <text evidence="3">The sequence shown here is derived from an EMBL/GenBank/DDBJ whole genome shotgun (WGS) entry which is preliminary data.</text>
</comment>
<sequence length="137" mass="15264">MGLSNFPSASQGILQVLVLNTVLSVALLKNMVRSLLQVMAATWNTTSNFDINHSDELPDESSNARERRVSITRFKSLYHHGQYYSAAADGGCCVCLCGFQADEEVSELSCKHFFHKGCLDKWFNNMHSTCPLCRAVK</sequence>
<protein>
    <recommendedName>
        <fullName evidence="2">RING-type domain-containing protein</fullName>
    </recommendedName>
</protein>
<evidence type="ECO:0000313" key="4">
    <source>
        <dbReference type="Proteomes" id="UP000436088"/>
    </source>
</evidence>
<keyword evidence="1" id="KW-0863">Zinc-finger</keyword>
<gene>
    <name evidence="3" type="ORF">F3Y22_tig00112699pilonHSYRG00019</name>
</gene>
<dbReference type="Pfam" id="PF13639">
    <property type="entry name" value="zf-RING_2"/>
    <property type="match status" value="1"/>
</dbReference>
<keyword evidence="4" id="KW-1185">Reference proteome</keyword>
<dbReference type="InterPro" id="IPR001841">
    <property type="entry name" value="Znf_RING"/>
</dbReference>